<keyword evidence="4" id="KW-1185">Reference proteome</keyword>
<dbReference type="Proteomes" id="UP000295371">
    <property type="component" value="Unassembled WGS sequence"/>
</dbReference>
<dbReference type="EMBL" id="SOAW01000001">
    <property type="protein sequence ID" value="TDT33268.1"/>
    <property type="molecule type" value="Genomic_DNA"/>
</dbReference>
<name>A0A4V3ENC8_9ACTN</name>
<dbReference type="AlphaFoldDB" id="A0A4V3ENC8"/>
<comment type="caution">
    <text evidence="3">The sequence shown here is derived from an EMBL/GenBank/DDBJ whole genome shotgun (WGS) entry which is preliminary data.</text>
</comment>
<gene>
    <name evidence="3" type="ORF">CLV29_0873</name>
</gene>
<dbReference type="Gene3D" id="2.60.40.1240">
    <property type="match status" value="1"/>
</dbReference>
<feature type="region of interest" description="Disordered" evidence="2">
    <location>
        <begin position="213"/>
        <end position="245"/>
    </location>
</feature>
<evidence type="ECO:0000313" key="3">
    <source>
        <dbReference type="EMBL" id="TDT33268.1"/>
    </source>
</evidence>
<organism evidence="3 4">
    <name type="scientific">Naumannella halotolerans</name>
    <dbReference type="NCBI Taxonomy" id="993414"/>
    <lineage>
        <taxon>Bacteria</taxon>
        <taxon>Bacillati</taxon>
        <taxon>Actinomycetota</taxon>
        <taxon>Actinomycetes</taxon>
        <taxon>Propionibacteriales</taxon>
        <taxon>Propionibacteriaceae</taxon>
        <taxon>Naumannella</taxon>
    </lineage>
</organism>
<dbReference type="InterPro" id="IPR029050">
    <property type="entry name" value="Immunoprotect_excell_Ig-like"/>
</dbReference>
<evidence type="ECO:0000313" key="4">
    <source>
        <dbReference type="Proteomes" id="UP000295371"/>
    </source>
</evidence>
<proteinExistence type="predicted"/>
<evidence type="ECO:0000256" key="1">
    <source>
        <dbReference type="ARBA" id="ARBA00022729"/>
    </source>
</evidence>
<protein>
    <submittedName>
        <fullName evidence="3">Uncharacterized protein</fullName>
    </submittedName>
</protein>
<evidence type="ECO:0000256" key="2">
    <source>
        <dbReference type="SAM" id="MobiDB-lite"/>
    </source>
</evidence>
<keyword evidence="1" id="KW-0732">Signal</keyword>
<sequence length="255" mass="26820">MFNVEGASAELTGLSLAMSAGSSGELGTAYAELSLTVTGDDPVTISPADWTLSTASGTVGDPLLSSGFQGTVDPGDSVTGTVAFDGVQDGRVLHYADQRGNRASFLLAYTASPEFSEVERRQIGPVVTSLGQPRDRDGETGVVIWVCAADDAELTLRRSAVSFRTADGESLAVGEGTPDGGRSWTDEPGADIVLLPDSVFLAMATASPVWSSLRPSRRSPAWWSRSTAPRAASTSRAGDRQPSGVPWWKTCRHWP</sequence>
<reference evidence="3 4" key="1">
    <citation type="submission" date="2019-03" db="EMBL/GenBank/DDBJ databases">
        <title>Genomic Encyclopedia of Archaeal and Bacterial Type Strains, Phase II (KMG-II): from individual species to whole genera.</title>
        <authorList>
            <person name="Goeker M."/>
        </authorList>
    </citation>
    <scope>NUCLEOTIDE SEQUENCE [LARGE SCALE GENOMIC DNA]</scope>
    <source>
        <strain evidence="3 4">DSM 24323</strain>
    </source>
</reference>
<accession>A0A4V3ENC8</accession>
<feature type="compositionally biased region" description="Low complexity" evidence="2">
    <location>
        <begin position="213"/>
        <end position="236"/>
    </location>
</feature>